<evidence type="ECO:0000259" key="5">
    <source>
        <dbReference type="PROSITE" id="PS50995"/>
    </source>
</evidence>
<proteinExistence type="predicted"/>
<dbReference type="PANTHER" id="PTHR42756">
    <property type="entry name" value="TRANSCRIPTIONAL REGULATOR, MARR"/>
    <property type="match status" value="1"/>
</dbReference>
<dbReference type="Gene3D" id="1.10.10.10">
    <property type="entry name" value="Winged helix-like DNA-binding domain superfamily/Winged helix DNA-binding domain"/>
    <property type="match status" value="1"/>
</dbReference>
<keyword evidence="3" id="KW-0804">Transcription</keyword>
<dbReference type="GO" id="GO:0003700">
    <property type="term" value="F:DNA-binding transcription factor activity"/>
    <property type="evidence" value="ECO:0007669"/>
    <property type="project" value="InterPro"/>
</dbReference>
<keyword evidence="1" id="KW-0805">Transcription regulation</keyword>
<dbReference type="EMBL" id="AP018131">
    <property type="protein sequence ID" value="BBA48470.1"/>
    <property type="molecule type" value="Genomic_DNA"/>
</dbReference>
<dbReference type="InterPro" id="IPR036388">
    <property type="entry name" value="WH-like_DNA-bd_sf"/>
</dbReference>
<dbReference type="InterPro" id="IPR000835">
    <property type="entry name" value="HTH_MarR-typ"/>
</dbReference>
<dbReference type="Pfam" id="PF12802">
    <property type="entry name" value="MarR_2"/>
    <property type="match status" value="1"/>
</dbReference>
<evidence type="ECO:0000313" key="6">
    <source>
        <dbReference type="EMBL" id="BBA48470.1"/>
    </source>
</evidence>
<evidence type="ECO:0000256" key="1">
    <source>
        <dbReference type="ARBA" id="ARBA00023015"/>
    </source>
</evidence>
<evidence type="ECO:0000256" key="2">
    <source>
        <dbReference type="ARBA" id="ARBA00023125"/>
    </source>
</evidence>
<sequence>MEQRILSIEIRAVSKAVDRYLGESMPLSAKGTTGGNAHIIMFLARNRDREIYQHTIEQKFCITRSTASRVLALMEKNGLIARESVAHDARCKRIVLTDKADAIVADLKANGERVERLLVDGFTQTEQDALHDYVERMRANIERAQHEFEHQTSSQTPSTAAPEYSEAEVINTKEENK</sequence>
<organism evidence="6 7">
    <name type="scientific">Bifidobacterium bifidum LMG 13195</name>
    <dbReference type="NCBI Taxonomy" id="1207542"/>
    <lineage>
        <taxon>Bacteria</taxon>
        <taxon>Bacillati</taxon>
        <taxon>Actinomycetota</taxon>
        <taxon>Actinomycetes</taxon>
        <taxon>Bifidobacteriales</taxon>
        <taxon>Bifidobacteriaceae</taxon>
        <taxon>Bifidobacterium</taxon>
    </lineage>
</organism>
<protein>
    <submittedName>
        <fullName evidence="6">Transcriptional regulator</fullName>
    </submittedName>
</protein>
<reference evidence="6 7" key="1">
    <citation type="journal article" date="2017" name="Biosci. Biotechnol. Biochem.">
        <title>Identification and characterization of a sulfoglycosidase from Bifidobacterium bifidum implicated in mucin glycan utilization.</title>
        <authorList>
            <person name="Katoh T."/>
            <person name="Maeshibu T."/>
            <person name="Kikkawa K."/>
            <person name="Gotoh A."/>
            <person name="Tomabechi Y."/>
            <person name="Nakamura M."/>
            <person name="Liao W.-H."/>
            <person name="Yamaguchi M."/>
            <person name="Ashida H."/>
            <person name="Yamamoto K."/>
            <person name="Katayama T."/>
        </authorList>
    </citation>
    <scope>NUCLEOTIDE SEQUENCE [LARGE SCALE GENOMIC DNA]</scope>
    <source>
        <strain evidence="6 7">JCM 7004</strain>
    </source>
</reference>
<feature type="domain" description="HTH marR-type" evidence="5">
    <location>
        <begin position="3"/>
        <end position="139"/>
    </location>
</feature>
<dbReference type="SUPFAM" id="SSF46785">
    <property type="entry name" value="Winged helix' DNA-binding domain"/>
    <property type="match status" value="1"/>
</dbReference>
<dbReference type="PANTHER" id="PTHR42756:SF1">
    <property type="entry name" value="TRANSCRIPTIONAL REPRESSOR OF EMRAB OPERON"/>
    <property type="match status" value="1"/>
</dbReference>
<dbReference type="Proteomes" id="UP000262177">
    <property type="component" value="Chromosome"/>
</dbReference>
<feature type="region of interest" description="Disordered" evidence="4">
    <location>
        <begin position="148"/>
        <end position="177"/>
    </location>
</feature>
<dbReference type="PRINTS" id="PR00598">
    <property type="entry name" value="HTHMARR"/>
</dbReference>
<dbReference type="AlphaFoldDB" id="A0A286TET2"/>
<evidence type="ECO:0000256" key="3">
    <source>
        <dbReference type="ARBA" id="ARBA00023163"/>
    </source>
</evidence>
<keyword evidence="2" id="KW-0238">DNA-binding</keyword>
<dbReference type="InterPro" id="IPR036390">
    <property type="entry name" value="WH_DNA-bd_sf"/>
</dbReference>
<dbReference type="GO" id="GO:0003677">
    <property type="term" value="F:DNA binding"/>
    <property type="evidence" value="ECO:0007669"/>
    <property type="project" value="UniProtKB-KW"/>
</dbReference>
<dbReference type="PROSITE" id="PS50995">
    <property type="entry name" value="HTH_MARR_2"/>
    <property type="match status" value="1"/>
</dbReference>
<name>A0A286TET2_BIFBI</name>
<evidence type="ECO:0000313" key="7">
    <source>
        <dbReference type="Proteomes" id="UP000262177"/>
    </source>
</evidence>
<gene>
    <name evidence="6" type="ORF">BBJK_02174</name>
</gene>
<dbReference type="SMART" id="SM00347">
    <property type="entry name" value="HTH_MARR"/>
    <property type="match status" value="1"/>
</dbReference>
<accession>A0A286TET2</accession>
<evidence type="ECO:0000256" key="4">
    <source>
        <dbReference type="SAM" id="MobiDB-lite"/>
    </source>
</evidence>